<protein>
    <recommendedName>
        <fullName evidence="1">Microcin J25-processing protein McjB C-terminal domain-containing protein</fullName>
    </recommendedName>
</protein>
<dbReference type="InterPro" id="IPR053521">
    <property type="entry name" value="McjB-like"/>
</dbReference>
<comment type="caution">
    <text evidence="2">The sequence shown here is derived from an EMBL/GenBank/DDBJ whole genome shotgun (WGS) entry which is preliminary data.</text>
</comment>
<dbReference type="Pfam" id="PF13471">
    <property type="entry name" value="Transglut_core3"/>
    <property type="match status" value="1"/>
</dbReference>
<evidence type="ECO:0000313" key="2">
    <source>
        <dbReference type="EMBL" id="OLF07516.1"/>
    </source>
</evidence>
<dbReference type="EMBL" id="MSIF01000015">
    <property type="protein sequence ID" value="OLF07516.1"/>
    <property type="molecule type" value="Genomic_DNA"/>
</dbReference>
<sequence>MTVNVMIPWDDRLRNRPPLLWLRTRIAIAVARPLVFLPPHRLRRVLEFVRRGARPATFAEAELAVHSVLSSSLGLNAYRACLPRSIAAVLLCRLHGTWASWCTGVVLTPPFSAHAWIEVDGRLVRENVGPEQVGRQLVVPPRTARS</sequence>
<dbReference type="NCBIfam" id="NF033537">
    <property type="entry name" value="lasso_biosyn_B2"/>
    <property type="match status" value="1"/>
</dbReference>
<evidence type="ECO:0000313" key="3">
    <source>
        <dbReference type="Proteomes" id="UP000185696"/>
    </source>
</evidence>
<feature type="domain" description="Microcin J25-processing protein McjB C-terminal" evidence="1">
    <location>
        <begin position="27"/>
        <end position="129"/>
    </location>
</feature>
<keyword evidence="3" id="KW-1185">Reference proteome</keyword>
<dbReference type="RefSeq" id="WP_075135757.1">
    <property type="nucleotide sequence ID" value="NZ_MSIF01000015.1"/>
</dbReference>
<proteinExistence type="predicted"/>
<name>A0A7Z0WIK3_9PSEU</name>
<gene>
    <name evidence="2" type="ORF">BLA60_26690</name>
</gene>
<dbReference type="Proteomes" id="UP000185696">
    <property type="component" value="Unassembled WGS sequence"/>
</dbReference>
<evidence type="ECO:0000259" key="1">
    <source>
        <dbReference type="Pfam" id="PF13471"/>
    </source>
</evidence>
<accession>A0A7Z0WIK3</accession>
<reference evidence="2 3" key="1">
    <citation type="submission" date="2016-12" db="EMBL/GenBank/DDBJ databases">
        <title>The draft genome sequence of Actinophytocola xinjiangensis.</title>
        <authorList>
            <person name="Wang W."/>
            <person name="Yuan L."/>
        </authorList>
    </citation>
    <scope>NUCLEOTIDE SEQUENCE [LARGE SCALE GENOMIC DNA]</scope>
    <source>
        <strain evidence="2 3">CGMCC 4.4663</strain>
    </source>
</reference>
<dbReference type="AlphaFoldDB" id="A0A7Z0WIK3"/>
<dbReference type="InterPro" id="IPR032708">
    <property type="entry name" value="McjB_C"/>
</dbReference>
<organism evidence="2 3">
    <name type="scientific">Actinophytocola xinjiangensis</name>
    <dbReference type="NCBI Taxonomy" id="485602"/>
    <lineage>
        <taxon>Bacteria</taxon>
        <taxon>Bacillati</taxon>
        <taxon>Actinomycetota</taxon>
        <taxon>Actinomycetes</taxon>
        <taxon>Pseudonocardiales</taxon>
        <taxon>Pseudonocardiaceae</taxon>
    </lineage>
</organism>